<proteinExistence type="predicted"/>
<evidence type="ECO:0000313" key="1">
    <source>
        <dbReference type="EMBL" id="AQZ20896.1"/>
    </source>
</evidence>
<dbReference type="AlphaFoldDB" id="A0A1U9XHD9"/>
<dbReference type="EMBL" id="KY075659">
    <property type="protein sequence ID" value="AQZ20896.1"/>
    <property type="molecule type" value="Genomic_DNA"/>
</dbReference>
<accession>A0A1U9XHD9</accession>
<reference evidence="1" key="1">
    <citation type="submission" date="2016-10" db="EMBL/GenBank/DDBJ databases">
        <authorList>
            <person name="Sun J."/>
        </authorList>
    </citation>
    <scope>NUCLEOTIDE SEQUENCE</scope>
    <source>
        <strain evidence="1">GD80</strain>
        <plasmid evidence="1">pGD80-2</plasmid>
    </source>
</reference>
<protein>
    <submittedName>
        <fullName evidence="1">Uncharacterized protein</fullName>
    </submittedName>
</protein>
<keyword evidence="1" id="KW-0614">Plasmid</keyword>
<geneLocation type="plasmid" evidence="1">
    <name>pGD80-2</name>
</geneLocation>
<gene>
    <name evidence="1" type="ORF">pGD80-2_00253</name>
</gene>
<name>A0A1U9XHD9_ECOLX</name>
<sequence length="101" mass="11593">MGSPFNFLRTIKLKLRLENDVRFRLSRLSDPRSRVEHFIHRTSERLSFGKYFLYTARALTATGGFNPLIAKLGYCPDAGLQFWAGWLSLAPLMRNVSVNTD</sequence>
<organism evidence="1">
    <name type="scientific">Escherichia coli</name>
    <dbReference type="NCBI Taxonomy" id="562"/>
    <lineage>
        <taxon>Bacteria</taxon>
        <taxon>Pseudomonadati</taxon>
        <taxon>Pseudomonadota</taxon>
        <taxon>Gammaproteobacteria</taxon>
        <taxon>Enterobacterales</taxon>
        <taxon>Enterobacteriaceae</taxon>
        <taxon>Escherichia</taxon>
    </lineage>
</organism>